<dbReference type="EC" id="4.1.99.22" evidence="2"/>
<dbReference type="Pfam" id="PF06463">
    <property type="entry name" value="Mob_synth_C"/>
    <property type="match status" value="1"/>
</dbReference>
<dbReference type="SFLD" id="SFLDS00029">
    <property type="entry name" value="Radical_SAM"/>
    <property type="match status" value="1"/>
</dbReference>
<comment type="cofactor">
    <cofactor evidence="1">
        <name>[4Fe-4S] cluster</name>
        <dbReference type="ChEBI" id="CHEBI:49883"/>
    </cofactor>
</comment>
<dbReference type="GO" id="GO:0061798">
    <property type="term" value="F:GTP 3',8'-cyclase activity"/>
    <property type="evidence" value="ECO:0007669"/>
    <property type="project" value="UniProtKB-EC"/>
</dbReference>
<evidence type="ECO:0000256" key="10">
    <source>
        <dbReference type="ARBA" id="ARBA00023150"/>
    </source>
</evidence>
<dbReference type="GO" id="GO:0046872">
    <property type="term" value="F:metal ion binding"/>
    <property type="evidence" value="ECO:0007669"/>
    <property type="project" value="UniProtKB-KW"/>
</dbReference>
<dbReference type="SUPFAM" id="SSF102114">
    <property type="entry name" value="Radical SAM enzymes"/>
    <property type="match status" value="1"/>
</dbReference>
<dbReference type="OrthoDB" id="9763993at2"/>
<evidence type="ECO:0000313" key="14">
    <source>
        <dbReference type="EMBL" id="KMW16192.1"/>
    </source>
</evidence>
<organism evidence="14 15">
    <name type="scientific">[Clostridium] citroniae WAL-19142</name>
    <dbReference type="NCBI Taxonomy" id="742734"/>
    <lineage>
        <taxon>Bacteria</taxon>
        <taxon>Bacillati</taxon>
        <taxon>Bacillota</taxon>
        <taxon>Clostridia</taxon>
        <taxon>Lachnospirales</taxon>
        <taxon>Lachnospiraceae</taxon>
        <taxon>Enterocloster</taxon>
    </lineage>
</organism>
<dbReference type="CDD" id="cd01335">
    <property type="entry name" value="Radical_SAM"/>
    <property type="match status" value="1"/>
</dbReference>
<dbReference type="InterPro" id="IPR040064">
    <property type="entry name" value="MoaA-like"/>
</dbReference>
<dbReference type="SFLD" id="SFLDG01386">
    <property type="entry name" value="main_SPASM_domain-containing"/>
    <property type="match status" value="1"/>
</dbReference>
<dbReference type="InterPro" id="IPR010505">
    <property type="entry name" value="MoaA_twitch"/>
</dbReference>
<keyword evidence="9" id="KW-0342">GTP-binding</keyword>
<dbReference type="SMART" id="SM00729">
    <property type="entry name" value="Elp3"/>
    <property type="match status" value="1"/>
</dbReference>
<evidence type="ECO:0000256" key="9">
    <source>
        <dbReference type="ARBA" id="ARBA00023134"/>
    </source>
</evidence>
<dbReference type="PATRIC" id="fig|742734.4.peg.4960"/>
<dbReference type="UniPathway" id="UPA00344"/>
<evidence type="ECO:0000313" key="15">
    <source>
        <dbReference type="Proteomes" id="UP000037392"/>
    </source>
</evidence>
<comment type="catalytic activity">
    <reaction evidence="12">
        <text>GTP + AH2 + S-adenosyl-L-methionine = (8S)-3',8-cyclo-7,8-dihydroguanosine 5'-triphosphate + 5'-deoxyadenosine + L-methionine + A + H(+)</text>
        <dbReference type="Rhea" id="RHEA:49576"/>
        <dbReference type="ChEBI" id="CHEBI:13193"/>
        <dbReference type="ChEBI" id="CHEBI:15378"/>
        <dbReference type="ChEBI" id="CHEBI:17319"/>
        <dbReference type="ChEBI" id="CHEBI:17499"/>
        <dbReference type="ChEBI" id="CHEBI:37565"/>
        <dbReference type="ChEBI" id="CHEBI:57844"/>
        <dbReference type="ChEBI" id="CHEBI:59789"/>
        <dbReference type="ChEBI" id="CHEBI:131766"/>
        <dbReference type="EC" id="4.1.99.22"/>
    </reaction>
</comment>
<dbReference type="EMBL" id="ADLK01000032">
    <property type="protein sequence ID" value="KMW16192.1"/>
    <property type="molecule type" value="Genomic_DNA"/>
</dbReference>
<dbReference type="Pfam" id="PF04055">
    <property type="entry name" value="Radical_SAM"/>
    <property type="match status" value="1"/>
</dbReference>
<name>A0A0J9BSZ3_9FIRM</name>
<dbReference type="PROSITE" id="PS51918">
    <property type="entry name" value="RADICAL_SAM"/>
    <property type="match status" value="1"/>
</dbReference>
<dbReference type="InterPro" id="IPR007197">
    <property type="entry name" value="rSAM"/>
</dbReference>
<sequence>MKDSFGRSIDYMRISITDRCNLRCRYCMPDGVECLARREILTLEEIEAVAICAARLGISRIKVTGGEPLVRRDCCQLVKMLKSIPGIEKVTITTNGVLLDRCLAPLLEAGIDGINISLDTLDPFLYKKITGFDCLGRVMETMELAAGQPVPVKINAVSIDFSSMDESGEPAAVSGSTGWKQMVDLTGRYPIDVRFIEMMPIGYGKQFKTMNHKDLLEEMYREYPGLEEDHRQHGYGPAVYYRIPGALGSVGLISAIHGKFCNDCNRIRLTSQGYLKTCLCYEDGTDLRAILREGMDMPEGEGHYRWPLKDCPDDEMLQKCLSYAMRQAIEHKPAAHCFERPGQITESHNMISIGG</sequence>
<comment type="caution">
    <text evidence="14">The sequence shown here is derived from an EMBL/GenBank/DDBJ whole genome shotgun (WGS) entry which is preliminary data.</text>
</comment>
<keyword evidence="10" id="KW-0501">Molybdenum cofactor biosynthesis</keyword>
<dbReference type="PANTHER" id="PTHR22960">
    <property type="entry name" value="MOLYBDOPTERIN COFACTOR SYNTHESIS PROTEIN A"/>
    <property type="match status" value="1"/>
</dbReference>
<dbReference type="RefSeq" id="WP_048930788.1">
    <property type="nucleotide sequence ID" value="NZ_KQ235882.1"/>
</dbReference>
<keyword evidence="4" id="KW-0949">S-adenosyl-L-methionine</keyword>
<reference evidence="14 15" key="1">
    <citation type="submission" date="2011-04" db="EMBL/GenBank/DDBJ databases">
        <title>The Genome Sequence of Clostridium citroniae WAL-19142.</title>
        <authorList>
            <consortium name="The Broad Institute Genome Sequencing Platform"/>
            <person name="Earl A."/>
            <person name="Ward D."/>
            <person name="Feldgarden M."/>
            <person name="Gevers D."/>
            <person name="Warren Y.A."/>
            <person name="Tyrrell K.L."/>
            <person name="Citron D.M."/>
            <person name="Goldstein E.J."/>
            <person name="Daigneault M."/>
            <person name="Allen-Vercoe E."/>
            <person name="Young S.K."/>
            <person name="Zeng Q."/>
            <person name="Gargeya S."/>
            <person name="Fitzgerald M."/>
            <person name="Haas B."/>
            <person name="Abouelleil A."/>
            <person name="Alvarado L."/>
            <person name="Arachchi H.M."/>
            <person name="Berlin A."/>
            <person name="Brown A."/>
            <person name="Chapman S.B."/>
            <person name="Chen Z."/>
            <person name="Dunbar C."/>
            <person name="Freedman E."/>
            <person name="Gearin G."/>
            <person name="Gellesch M."/>
            <person name="Goldberg J."/>
            <person name="Griggs A."/>
            <person name="Gujja S."/>
            <person name="Heilman E.R."/>
            <person name="Heiman D."/>
            <person name="Howarth C."/>
            <person name="Larson L."/>
            <person name="Lui A."/>
            <person name="MacDonald P.J."/>
            <person name="Mehta T."/>
            <person name="Montmayeur A."/>
            <person name="Murphy C."/>
            <person name="Neiman D."/>
            <person name="Pearson M."/>
            <person name="Priest M."/>
            <person name="Roberts A."/>
            <person name="Saif S."/>
            <person name="Shea T."/>
            <person name="Shenoy N."/>
            <person name="Sisk P."/>
            <person name="Stolte C."/>
            <person name="Sykes S."/>
            <person name="White J."/>
            <person name="Yandava C."/>
            <person name="Wortman J."/>
            <person name="Nusbaum C."/>
            <person name="Birren B."/>
        </authorList>
    </citation>
    <scope>NUCLEOTIDE SEQUENCE [LARGE SCALE GENOMIC DNA]</scope>
    <source>
        <strain evidence="14 15">WAL-19142</strain>
    </source>
</reference>
<evidence type="ECO:0000256" key="4">
    <source>
        <dbReference type="ARBA" id="ARBA00022691"/>
    </source>
</evidence>
<dbReference type="PROSITE" id="PS01305">
    <property type="entry name" value="MOAA_NIFB_PQQE"/>
    <property type="match status" value="1"/>
</dbReference>
<dbReference type="InterPro" id="IPR000385">
    <property type="entry name" value="MoaA_NifB_PqqE_Fe-S-bd_CS"/>
</dbReference>
<evidence type="ECO:0000256" key="3">
    <source>
        <dbReference type="ARBA" id="ARBA00022485"/>
    </source>
</evidence>
<dbReference type="PANTHER" id="PTHR22960:SF0">
    <property type="entry name" value="MOLYBDENUM COFACTOR BIOSYNTHESIS PROTEIN 1"/>
    <property type="match status" value="1"/>
</dbReference>
<dbReference type="InterPro" id="IPR006638">
    <property type="entry name" value="Elp3/MiaA/NifB-like_rSAM"/>
</dbReference>
<evidence type="ECO:0000256" key="1">
    <source>
        <dbReference type="ARBA" id="ARBA00001966"/>
    </source>
</evidence>
<dbReference type="SFLD" id="SFLDG01383">
    <property type="entry name" value="cyclic_pyranopterin_phosphate"/>
    <property type="match status" value="1"/>
</dbReference>
<evidence type="ECO:0000256" key="2">
    <source>
        <dbReference type="ARBA" id="ARBA00012167"/>
    </source>
</evidence>
<dbReference type="Gene3D" id="3.20.20.70">
    <property type="entry name" value="Aldolase class I"/>
    <property type="match status" value="1"/>
</dbReference>
<dbReference type="InterPro" id="IPR013785">
    <property type="entry name" value="Aldolase_TIM"/>
</dbReference>
<dbReference type="InterPro" id="IPR050105">
    <property type="entry name" value="MoCo_biosynth_MoaA/MoaC"/>
</dbReference>
<evidence type="ECO:0000256" key="7">
    <source>
        <dbReference type="ARBA" id="ARBA00023004"/>
    </source>
</evidence>
<accession>A0A0J9BSZ3</accession>
<dbReference type="InterPro" id="IPR013483">
    <property type="entry name" value="MoaA"/>
</dbReference>
<dbReference type="GO" id="GO:0061799">
    <property type="term" value="F:cyclic pyranopterin monophosphate synthase activity"/>
    <property type="evidence" value="ECO:0007669"/>
    <property type="project" value="TreeGrafter"/>
</dbReference>
<dbReference type="GO" id="GO:0005525">
    <property type="term" value="F:GTP binding"/>
    <property type="evidence" value="ECO:0007669"/>
    <property type="project" value="UniProtKB-KW"/>
</dbReference>
<protein>
    <recommendedName>
        <fullName evidence="2">GTP 3',8-cyclase</fullName>
        <ecNumber evidence="2">4.1.99.22</ecNumber>
    </recommendedName>
</protein>
<dbReference type="InterPro" id="IPR058240">
    <property type="entry name" value="rSAM_sf"/>
</dbReference>
<gene>
    <name evidence="14" type="ORF">HMPREF9470_04630</name>
</gene>
<keyword evidence="7" id="KW-0408">Iron</keyword>
<evidence type="ECO:0000256" key="12">
    <source>
        <dbReference type="ARBA" id="ARBA00048697"/>
    </source>
</evidence>
<dbReference type="GO" id="GO:0006777">
    <property type="term" value="P:Mo-molybdopterin cofactor biosynthetic process"/>
    <property type="evidence" value="ECO:0007669"/>
    <property type="project" value="UniProtKB-KW"/>
</dbReference>
<dbReference type="SFLD" id="SFLDG01067">
    <property type="entry name" value="SPASM/twitch_domain_containing"/>
    <property type="match status" value="1"/>
</dbReference>
<dbReference type="GO" id="GO:0051539">
    <property type="term" value="F:4 iron, 4 sulfur cluster binding"/>
    <property type="evidence" value="ECO:0007669"/>
    <property type="project" value="UniProtKB-KW"/>
</dbReference>
<proteinExistence type="predicted"/>
<evidence type="ECO:0000256" key="5">
    <source>
        <dbReference type="ARBA" id="ARBA00022723"/>
    </source>
</evidence>
<feature type="domain" description="Radical SAM core" evidence="13">
    <location>
        <begin position="4"/>
        <end position="238"/>
    </location>
</feature>
<dbReference type="AlphaFoldDB" id="A0A0J9BSZ3"/>
<keyword evidence="11" id="KW-0456">Lyase</keyword>
<keyword evidence="8" id="KW-0411">Iron-sulfur</keyword>
<dbReference type="Proteomes" id="UP000037392">
    <property type="component" value="Unassembled WGS sequence"/>
</dbReference>
<evidence type="ECO:0000259" key="13">
    <source>
        <dbReference type="PROSITE" id="PS51918"/>
    </source>
</evidence>
<dbReference type="CDD" id="cd21117">
    <property type="entry name" value="Twitch_MoaA"/>
    <property type="match status" value="1"/>
</dbReference>
<dbReference type="NCBIfam" id="TIGR02666">
    <property type="entry name" value="moaA"/>
    <property type="match status" value="1"/>
</dbReference>
<evidence type="ECO:0000256" key="8">
    <source>
        <dbReference type="ARBA" id="ARBA00023014"/>
    </source>
</evidence>
<keyword evidence="3" id="KW-0004">4Fe-4S</keyword>
<keyword evidence="5" id="KW-0479">Metal-binding</keyword>
<evidence type="ECO:0000256" key="11">
    <source>
        <dbReference type="ARBA" id="ARBA00023239"/>
    </source>
</evidence>
<evidence type="ECO:0000256" key="6">
    <source>
        <dbReference type="ARBA" id="ARBA00022741"/>
    </source>
</evidence>
<dbReference type="GeneID" id="93163980"/>
<keyword evidence="6" id="KW-0547">Nucleotide-binding</keyword>